<protein>
    <submittedName>
        <fullName evidence="1">6962_t:CDS:1</fullName>
    </submittedName>
</protein>
<name>A0A9N9HCD1_FUNMO</name>
<accession>A0A9N9HCD1</accession>
<evidence type="ECO:0000313" key="1">
    <source>
        <dbReference type="EMBL" id="CAG8676629.1"/>
    </source>
</evidence>
<dbReference type="Proteomes" id="UP000789375">
    <property type="component" value="Unassembled WGS sequence"/>
</dbReference>
<comment type="caution">
    <text evidence="1">The sequence shown here is derived from an EMBL/GenBank/DDBJ whole genome shotgun (WGS) entry which is preliminary data.</text>
</comment>
<proteinExistence type="predicted"/>
<sequence>MFRRFDASSVIKDNIIYVLGGFNGGPIPEILFLDLTNSMTIGSPPWSQSLKPSPLAFSSSGAVLGGPNNNFIFSRKTMGDATQLNERTQFSIISDNNGNAYLHGGYNNGVFLGDTYFFDTISITWTMLLAPQIPIFADEFSSVLLNDGRLLIIRGYGPPENGVPVYRPISQ</sequence>
<dbReference type="InterPro" id="IPR015915">
    <property type="entry name" value="Kelch-typ_b-propeller"/>
</dbReference>
<dbReference type="EMBL" id="CAJVPP010006307">
    <property type="protein sequence ID" value="CAG8676629.1"/>
    <property type="molecule type" value="Genomic_DNA"/>
</dbReference>
<keyword evidence="2" id="KW-1185">Reference proteome</keyword>
<gene>
    <name evidence="1" type="ORF">FMOSSE_LOCUS12678</name>
</gene>
<feature type="non-terminal residue" evidence="1">
    <location>
        <position position="171"/>
    </location>
</feature>
<organism evidence="1 2">
    <name type="scientific">Funneliformis mosseae</name>
    <name type="common">Endomycorrhizal fungus</name>
    <name type="synonym">Glomus mosseae</name>
    <dbReference type="NCBI Taxonomy" id="27381"/>
    <lineage>
        <taxon>Eukaryota</taxon>
        <taxon>Fungi</taxon>
        <taxon>Fungi incertae sedis</taxon>
        <taxon>Mucoromycota</taxon>
        <taxon>Glomeromycotina</taxon>
        <taxon>Glomeromycetes</taxon>
        <taxon>Glomerales</taxon>
        <taxon>Glomeraceae</taxon>
        <taxon>Funneliformis</taxon>
    </lineage>
</organism>
<evidence type="ECO:0000313" key="2">
    <source>
        <dbReference type="Proteomes" id="UP000789375"/>
    </source>
</evidence>
<reference evidence="1" key="1">
    <citation type="submission" date="2021-06" db="EMBL/GenBank/DDBJ databases">
        <authorList>
            <person name="Kallberg Y."/>
            <person name="Tangrot J."/>
            <person name="Rosling A."/>
        </authorList>
    </citation>
    <scope>NUCLEOTIDE SEQUENCE</scope>
    <source>
        <strain evidence="1">87-6 pot B 2015</strain>
    </source>
</reference>
<dbReference type="AlphaFoldDB" id="A0A9N9HCD1"/>
<dbReference type="Gene3D" id="2.120.10.80">
    <property type="entry name" value="Kelch-type beta propeller"/>
    <property type="match status" value="1"/>
</dbReference>
<dbReference type="SUPFAM" id="SSF117281">
    <property type="entry name" value="Kelch motif"/>
    <property type="match status" value="1"/>
</dbReference>